<evidence type="ECO:0000313" key="3">
    <source>
        <dbReference type="Proteomes" id="UP000001072"/>
    </source>
</evidence>
<feature type="transmembrane region" description="Helical" evidence="1">
    <location>
        <begin position="117"/>
        <end position="136"/>
    </location>
</feature>
<organism evidence="3">
    <name type="scientific">Melampsora larici-populina (strain 98AG31 / pathotype 3-4-7)</name>
    <name type="common">Poplar leaf rust fungus</name>
    <dbReference type="NCBI Taxonomy" id="747676"/>
    <lineage>
        <taxon>Eukaryota</taxon>
        <taxon>Fungi</taxon>
        <taxon>Dikarya</taxon>
        <taxon>Basidiomycota</taxon>
        <taxon>Pucciniomycotina</taxon>
        <taxon>Pucciniomycetes</taxon>
        <taxon>Pucciniales</taxon>
        <taxon>Melampsoraceae</taxon>
        <taxon>Melampsora</taxon>
    </lineage>
</organism>
<keyword evidence="1" id="KW-0472">Membrane</keyword>
<keyword evidence="1" id="KW-1133">Transmembrane helix</keyword>
<dbReference type="VEuPathDB" id="FungiDB:MELLADRAFT_59317"/>
<feature type="transmembrane region" description="Helical" evidence="1">
    <location>
        <begin position="94"/>
        <end position="111"/>
    </location>
</feature>
<evidence type="ECO:0000313" key="2">
    <source>
        <dbReference type="EMBL" id="EGG12186.1"/>
    </source>
</evidence>
<keyword evidence="1" id="KW-0812">Transmembrane</keyword>
<sequence>MSQSNQVSESIKAENKQPDNQNIDKTLQAVTQIKVALNCAEKNNDLLQNLIEQQHQIEHKLEHLSTGLSNMLEETRILQVKVQALEVRTHDFHLGYYITMLVMFIAYVFKAPVIQGFQVALIYVIHTLETCLLLIYA</sequence>
<evidence type="ECO:0000256" key="1">
    <source>
        <dbReference type="SAM" id="Phobius"/>
    </source>
</evidence>
<dbReference type="EMBL" id="GL883091">
    <property type="protein sequence ID" value="EGG12186.1"/>
    <property type="molecule type" value="Genomic_DNA"/>
</dbReference>
<dbReference type="HOGENOM" id="CLU_1865537_0_0_1"/>
<dbReference type="Proteomes" id="UP000001072">
    <property type="component" value="Unassembled WGS sequence"/>
</dbReference>
<name>F4R5V6_MELLP</name>
<dbReference type="AlphaFoldDB" id="F4R5V6"/>
<dbReference type="GeneID" id="18929327"/>
<gene>
    <name evidence="2" type="ORF">MELLADRAFT_59317</name>
</gene>
<proteinExistence type="predicted"/>
<protein>
    <submittedName>
        <fullName evidence="2">Uncharacterized protein</fullName>
    </submittedName>
</protein>
<dbReference type="RefSeq" id="XP_007404561.1">
    <property type="nucleotide sequence ID" value="XM_007404499.1"/>
</dbReference>
<reference evidence="3" key="1">
    <citation type="journal article" date="2011" name="Proc. Natl. Acad. Sci. U.S.A.">
        <title>Obligate biotrophy features unraveled by the genomic analysis of rust fungi.</title>
        <authorList>
            <person name="Duplessis S."/>
            <person name="Cuomo C.A."/>
            <person name="Lin Y.-C."/>
            <person name="Aerts A."/>
            <person name="Tisserant E."/>
            <person name="Veneault-Fourrey C."/>
            <person name="Joly D.L."/>
            <person name="Hacquard S."/>
            <person name="Amselem J."/>
            <person name="Cantarel B.L."/>
            <person name="Chiu R."/>
            <person name="Coutinho P.M."/>
            <person name="Feau N."/>
            <person name="Field M."/>
            <person name="Frey P."/>
            <person name="Gelhaye E."/>
            <person name="Goldberg J."/>
            <person name="Grabherr M.G."/>
            <person name="Kodira C.D."/>
            <person name="Kohler A."/>
            <person name="Kuees U."/>
            <person name="Lindquist E.A."/>
            <person name="Lucas S.M."/>
            <person name="Mago R."/>
            <person name="Mauceli E."/>
            <person name="Morin E."/>
            <person name="Murat C."/>
            <person name="Pangilinan J.L."/>
            <person name="Park R."/>
            <person name="Pearson M."/>
            <person name="Quesneville H."/>
            <person name="Rouhier N."/>
            <person name="Sakthikumar S."/>
            <person name="Salamov A.A."/>
            <person name="Schmutz J."/>
            <person name="Selles B."/>
            <person name="Shapiro H."/>
            <person name="Tanguay P."/>
            <person name="Tuskan G.A."/>
            <person name="Henrissat B."/>
            <person name="Van de Peer Y."/>
            <person name="Rouze P."/>
            <person name="Ellis J.G."/>
            <person name="Dodds P.N."/>
            <person name="Schein J.E."/>
            <person name="Zhong S."/>
            <person name="Hamelin R.C."/>
            <person name="Grigoriev I.V."/>
            <person name="Szabo L.J."/>
            <person name="Martin F."/>
        </authorList>
    </citation>
    <scope>NUCLEOTIDE SEQUENCE [LARGE SCALE GENOMIC DNA]</scope>
    <source>
        <strain evidence="3">98AG31 / pathotype 3-4-7</strain>
    </source>
</reference>
<dbReference type="KEGG" id="mlr:MELLADRAFT_59317"/>
<accession>F4R5V6</accession>
<dbReference type="InParanoid" id="F4R5V6"/>
<keyword evidence="3" id="KW-1185">Reference proteome</keyword>